<dbReference type="SUPFAM" id="SSF53335">
    <property type="entry name" value="S-adenosyl-L-methionine-dependent methyltransferases"/>
    <property type="match status" value="1"/>
</dbReference>
<evidence type="ECO:0000259" key="6">
    <source>
        <dbReference type="Pfam" id="PF05175"/>
    </source>
</evidence>
<feature type="binding site" evidence="5">
    <location>
        <begin position="199"/>
        <end position="202"/>
    </location>
    <ligand>
        <name>substrate</name>
    </ligand>
</feature>
<dbReference type="NCBIfam" id="TIGR03534">
    <property type="entry name" value="RF_mod_PrmC"/>
    <property type="match status" value="1"/>
</dbReference>
<gene>
    <name evidence="5 8" type="primary">prmC</name>
    <name evidence="8" type="ORF">KL86PLE_70192</name>
</gene>
<dbReference type="GO" id="GO:0102559">
    <property type="term" value="F:peptide chain release factor N(5)-glutamine methyltransferase activity"/>
    <property type="evidence" value="ECO:0007669"/>
    <property type="project" value="UniProtKB-EC"/>
</dbReference>
<dbReference type="InterPro" id="IPR019874">
    <property type="entry name" value="RF_methyltr_PrmC"/>
</dbReference>
<dbReference type="AlphaFoldDB" id="A0A212LLR7"/>
<dbReference type="PANTHER" id="PTHR18895">
    <property type="entry name" value="HEMK METHYLTRANSFERASE"/>
    <property type="match status" value="1"/>
</dbReference>
<dbReference type="EMBL" id="FMJD01000011">
    <property type="protein sequence ID" value="SCM78483.1"/>
    <property type="molecule type" value="Genomic_DNA"/>
</dbReference>
<keyword evidence="1 5" id="KW-0489">Methyltransferase</keyword>
<dbReference type="InterPro" id="IPR002052">
    <property type="entry name" value="DNA_methylase_N6_adenine_CS"/>
</dbReference>
<dbReference type="Pfam" id="PF17827">
    <property type="entry name" value="PrmC_N"/>
    <property type="match status" value="1"/>
</dbReference>
<dbReference type="PANTHER" id="PTHR18895:SF74">
    <property type="entry name" value="MTRF1L RELEASE FACTOR GLUTAMINE METHYLTRANSFERASE"/>
    <property type="match status" value="1"/>
</dbReference>
<evidence type="ECO:0000256" key="3">
    <source>
        <dbReference type="ARBA" id="ARBA00022691"/>
    </source>
</evidence>
<feature type="domain" description="Release factor glutamine methyltransferase N-terminal" evidence="7">
    <location>
        <begin position="10"/>
        <end position="79"/>
    </location>
</feature>
<dbReference type="Gene3D" id="3.40.50.150">
    <property type="entry name" value="Vaccinia Virus protein VP39"/>
    <property type="match status" value="1"/>
</dbReference>
<dbReference type="Gene3D" id="1.10.8.10">
    <property type="entry name" value="DNA helicase RuvA subunit, C-terminal domain"/>
    <property type="match status" value="1"/>
</dbReference>
<feature type="binding site" evidence="5">
    <location>
        <position position="199"/>
    </location>
    <ligand>
        <name>S-adenosyl-L-methionine</name>
        <dbReference type="ChEBI" id="CHEBI:59789"/>
    </ligand>
</feature>
<dbReference type="HAMAP" id="MF_02126">
    <property type="entry name" value="RF_methyltr_PrmC"/>
    <property type="match status" value="1"/>
</dbReference>
<dbReference type="InterPro" id="IPR004556">
    <property type="entry name" value="HemK-like"/>
</dbReference>
<evidence type="ECO:0000256" key="2">
    <source>
        <dbReference type="ARBA" id="ARBA00022679"/>
    </source>
</evidence>
<dbReference type="InterPro" id="IPR050320">
    <property type="entry name" value="N5-glutamine_MTase"/>
</dbReference>
<reference evidence="8" key="1">
    <citation type="submission" date="2016-08" db="EMBL/GenBank/DDBJ databases">
        <authorList>
            <person name="Seilhamer J.J."/>
        </authorList>
    </citation>
    <scope>NUCLEOTIDE SEQUENCE</scope>
    <source>
        <strain evidence="8">86</strain>
    </source>
</reference>
<comment type="function">
    <text evidence="5">Methylates the class 1 translation termination release factors RF1/PrfA and RF2/PrfB on the glutamine residue of the universally conserved GGQ motif.</text>
</comment>
<dbReference type="Pfam" id="PF05175">
    <property type="entry name" value="MTS"/>
    <property type="match status" value="1"/>
</dbReference>
<dbReference type="InterPro" id="IPR007848">
    <property type="entry name" value="Small_mtfrase_dom"/>
</dbReference>
<protein>
    <recommendedName>
        <fullName evidence="5">Release factor glutamine methyltransferase</fullName>
        <shortName evidence="5">RF MTase</shortName>
        <ecNumber evidence="5">2.1.1.297</ecNumber>
    </recommendedName>
    <alternativeName>
        <fullName evidence="5">N5-glutamine methyltransferase PrmC</fullName>
    </alternativeName>
    <alternativeName>
        <fullName evidence="5">Protein-(glutamine-N5) MTase PrmC</fullName>
    </alternativeName>
    <alternativeName>
        <fullName evidence="5">Protein-glutamine N-methyltransferase PrmC</fullName>
    </alternativeName>
</protein>
<comment type="catalytic activity">
    <reaction evidence="4 5">
        <text>L-glutaminyl-[peptide chain release factor] + S-adenosyl-L-methionine = N(5)-methyl-L-glutaminyl-[peptide chain release factor] + S-adenosyl-L-homocysteine + H(+)</text>
        <dbReference type="Rhea" id="RHEA:42896"/>
        <dbReference type="Rhea" id="RHEA-COMP:10271"/>
        <dbReference type="Rhea" id="RHEA-COMP:10272"/>
        <dbReference type="ChEBI" id="CHEBI:15378"/>
        <dbReference type="ChEBI" id="CHEBI:30011"/>
        <dbReference type="ChEBI" id="CHEBI:57856"/>
        <dbReference type="ChEBI" id="CHEBI:59789"/>
        <dbReference type="ChEBI" id="CHEBI:61891"/>
        <dbReference type="EC" id="2.1.1.297"/>
    </reaction>
</comment>
<dbReference type="CDD" id="cd02440">
    <property type="entry name" value="AdoMet_MTases"/>
    <property type="match status" value="1"/>
</dbReference>
<name>A0A212LLR7_9HYPH</name>
<evidence type="ECO:0000256" key="5">
    <source>
        <dbReference type="HAMAP-Rule" id="MF_02126"/>
    </source>
</evidence>
<dbReference type="GO" id="GO:0003676">
    <property type="term" value="F:nucleic acid binding"/>
    <property type="evidence" value="ECO:0007669"/>
    <property type="project" value="InterPro"/>
</dbReference>
<dbReference type="InterPro" id="IPR040758">
    <property type="entry name" value="PrmC_N"/>
</dbReference>
<organism evidence="8">
    <name type="scientific">uncultured Pleomorphomonas sp</name>
    <dbReference type="NCBI Taxonomy" id="442121"/>
    <lineage>
        <taxon>Bacteria</taxon>
        <taxon>Pseudomonadati</taxon>
        <taxon>Pseudomonadota</taxon>
        <taxon>Alphaproteobacteria</taxon>
        <taxon>Hyphomicrobiales</taxon>
        <taxon>Pleomorphomonadaceae</taxon>
        <taxon>Pleomorphomonas</taxon>
        <taxon>environmental samples</taxon>
    </lineage>
</organism>
<evidence type="ECO:0000256" key="1">
    <source>
        <dbReference type="ARBA" id="ARBA00022603"/>
    </source>
</evidence>
<dbReference type="NCBIfam" id="TIGR00536">
    <property type="entry name" value="hemK_fam"/>
    <property type="match status" value="1"/>
</dbReference>
<keyword evidence="3 5" id="KW-0949">S-adenosyl-L-methionine</keyword>
<keyword evidence="2 5" id="KW-0808">Transferase</keyword>
<dbReference type="PROSITE" id="PS00092">
    <property type="entry name" value="N6_MTASE"/>
    <property type="match status" value="1"/>
</dbReference>
<feature type="domain" description="Methyltransferase small" evidence="6">
    <location>
        <begin position="128"/>
        <end position="205"/>
    </location>
</feature>
<dbReference type="EC" id="2.1.1.297" evidence="5"/>
<comment type="similarity">
    <text evidence="5">Belongs to the protein N5-glutamine methyltransferase family. PrmC subfamily.</text>
</comment>
<evidence type="ECO:0000256" key="4">
    <source>
        <dbReference type="ARBA" id="ARBA00048391"/>
    </source>
</evidence>
<feature type="binding site" evidence="5">
    <location>
        <begin position="133"/>
        <end position="137"/>
    </location>
    <ligand>
        <name>S-adenosyl-L-methionine</name>
        <dbReference type="ChEBI" id="CHEBI:59789"/>
    </ligand>
</feature>
<evidence type="ECO:0000313" key="8">
    <source>
        <dbReference type="EMBL" id="SCM78483.1"/>
    </source>
</evidence>
<proteinExistence type="inferred from homology"/>
<dbReference type="GO" id="GO:0032259">
    <property type="term" value="P:methylation"/>
    <property type="evidence" value="ECO:0007669"/>
    <property type="project" value="UniProtKB-KW"/>
</dbReference>
<feature type="binding site" evidence="5">
    <location>
        <position position="156"/>
    </location>
    <ligand>
        <name>S-adenosyl-L-methionine</name>
        <dbReference type="ChEBI" id="CHEBI:59789"/>
    </ligand>
</feature>
<evidence type="ECO:0000259" key="7">
    <source>
        <dbReference type="Pfam" id="PF17827"/>
    </source>
</evidence>
<sequence>MSGALTLGALIADARRRLTAAGVDTAAIDARLLVAAATGASRLDLVAAADRSVAADAATRLDGWIGRRAAGEPVGRILGTASFYGLDFALGPDTLEPRPDTETLVEVALAAVRTGRIPGVSPDGDGLRLVDLGTGTGAVAVALLARLPRARGLATDLSADALAVARDNAARHGVGDRLDFAQGDFFAAAGGRFDLVVSNPPYVATGVIAGLDREVRLHDPLLALDGGVDGLDAYRAILGGIREHLAPGGVLAVEIGWDQGAAVVALFGAAGLSEIEVRRDLGGRDRVVSGSLVGQID</sequence>
<dbReference type="InterPro" id="IPR029063">
    <property type="entry name" value="SAM-dependent_MTases_sf"/>
</dbReference>
<dbReference type="RefSeq" id="WP_288198146.1">
    <property type="nucleotide sequence ID" value="NZ_LT608334.1"/>
</dbReference>
<accession>A0A212LLR7</accession>
<feature type="binding site" evidence="5">
    <location>
        <position position="185"/>
    </location>
    <ligand>
        <name>S-adenosyl-L-methionine</name>
        <dbReference type="ChEBI" id="CHEBI:59789"/>
    </ligand>
</feature>